<protein>
    <submittedName>
        <fullName evidence="1">Uncharacterized protein</fullName>
    </submittedName>
</protein>
<proteinExistence type="predicted"/>
<dbReference type="Proteomes" id="UP000276133">
    <property type="component" value="Unassembled WGS sequence"/>
</dbReference>
<gene>
    <name evidence="1" type="ORF">BpHYR1_017162</name>
</gene>
<name>A0A3M7RE58_BRAPC</name>
<comment type="caution">
    <text evidence="1">The sequence shown here is derived from an EMBL/GenBank/DDBJ whole genome shotgun (WGS) entry which is preliminary data.</text>
</comment>
<dbReference type="AlphaFoldDB" id="A0A3M7RE58"/>
<evidence type="ECO:0000313" key="2">
    <source>
        <dbReference type="Proteomes" id="UP000276133"/>
    </source>
</evidence>
<evidence type="ECO:0000313" key="1">
    <source>
        <dbReference type="EMBL" id="RNA21714.1"/>
    </source>
</evidence>
<keyword evidence="2" id="KW-1185">Reference proteome</keyword>
<sequence length="66" mass="7570">MMMTEIRFKIIKRIFGWRLKGDLPGLVKIISSKIISSLGLVRLSPRKLGPETETIIGVQAWDRDLF</sequence>
<dbReference type="EMBL" id="REGN01003619">
    <property type="protein sequence ID" value="RNA21714.1"/>
    <property type="molecule type" value="Genomic_DNA"/>
</dbReference>
<organism evidence="1 2">
    <name type="scientific">Brachionus plicatilis</name>
    <name type="common">Marine rotifer</name>
    <name type="synonym">Brachionus muelleri</name>
    <dbReference type="NCBI Taxonomy" id="10195"/>
    <lineage>
        <taxon>Eukaryota</taxon>
        <taxon>Metazoa</taxon>
        <taxon>Spiralia</taxon>
        <taxon>Gnathifera</taxon>
        <taxon>Rotifera</taxon>
        <taxon>Eurotatoria</taxon>
        <taxon>Monogononta</taxon>
        <taxon>Pseudotrocha</taxon>
        <taxon>Ploima</taxon>
        <taxon>Brachionidae</taxon>
        <taxon>Brachionus</taxon>
    </lineage>
</organism>
<accession>A0A3M7RE58</accession>
<reference evidence="1 2" key="1">
    <citation type="journal article" date="2018" name="Sci. Rep.">
        <title>Genomic signatures of local adaptation to the degree of environmental predictability in rotifers.</title>
        <authorList>
            <person name="Franch-Gras L."/>
            <person name="Hahn C."/>
            <person name="Garcia-Roger E.M."/>
            <person name="Carmona M.J."/>
            <person name="Serra M."/>
            <person name="Gomez A."/>
        </authorList>
    </citation>
    <scope>NUCLEOTIDE SEQUENCE [LARGE SCALE GENOMIC DNA]</scope>
    <source>
        <strain evidence="1">HYR1</strain>
    </source>
</reference>